<dbReference type="Proteomes" id="UP000564704">
    <property type="component" value="Unassembled WGS sequence"/>
</dbReference>
<dbReference type="OrthoDB" id="9805576at2"/>
<feature type="compositionally biased region" description="Basic and acidic residues" evidence="1">
    <location>
        <begin position="618"/>
        <end position="638"/>
    </location>
</feature>
<dbReference type="RefSeq" id="WP_154151707.1">
    <property type="nucleotide sequence ID" value="NZ_SZWE01000001.1"/>
</dbReference>
<evidence type="ECO:0000256" key="1">
    <source>
        <dbReference type="SAM" id="MobiDB-lite"/>
    </source>
</evidence>
<protein>
    <submittedName>
        <fullName evidence="2">Uncharacterized protein</fullName>
    </submittedName>
</protein>
<feature type="region of interest" description="Disordered" evidence="1">
    <location>
        <begin position="206"/>
        <end position="240"/>
    </location>
</feature>
<proteinExistence type="predicted"/>
<reference evidence="2 3" key="1">
    <citation type="submission" date="2019-05" db="EMBL/GenBank/DDBJ databases">
        <title>Roseovarius bejariae sp. nov., a moderately halophylic bacterium isolated from a saline soil in Rambla Salada (Murcia).</title>
        <authorList>
            <person name="Castro D.J."/>
            <person name="Gomez-Altuve A."/>
            <person name="Reina J.C."/>
            <person name="Rodriguez M."/>
            <person name="Sampedro I."/>
            <person name="Llamas I."/>
            <person name="Martinez-Checa F."/>
        </authorList>
    </citation>
    <scope>NUCLEOTIDE SEQUENCE [LARGE SCALE GENOMIC DNA]</scope>
    <source>
        <strain evidence="2 3">A21</strain>
    </source>
</reference>
<dbReference type="AlphaFoldDB" id="A0A844D168"/>
<name>A0A844D168_9RHOB</name>
<feature type="region of interest" description="Disordered" evidence="1">
    <location>
        <begin position="618"/>
        <end position="650"/>
    </location>
</feature>
<evidence type="ECO:0000313" key="2">
    <source>
        <dbReference type="EMBL" id="MRU15974.1"/>
    </source>
</evidence>
<sequence>MPPVSRLGGHTLIAATAESGAVWSVYLGKNGEAEFTYANGTRNSVPWRRADRDVLCFRFEAGAKEVCKGAKQYGIGRGWATVARAGDGWRLVGDDPLGSSRLLTARKGRMPHDPTSWKGDLRESLPGRLYFDVGEITALEVRPDGMGAYITTGSDFEAEASVDSHAVCLGRECLDVSIEKGRLVLRERGDPEPEGVLLYLAKGQFETPRNRGDNEDSPAPQVSQVPDEAPEPDPKQEMPRFTLAPSEDYTLVLSDSVNVAAAAHYSQPGFTMPLAIVPDPRGGVQLHVDGKPLTDQFRPEAAKIVITTDGGALIWFRMAHPEGECDSWLRWVVADKGGKDARLSDMFNVCGEAVDLEVRNVPFGIAVLNTARSDSDLYTLPKMPTAALWSTVASPLRIKGENTFGTFHGTIVTRPETEYRTGAPVMHQMSAEEIEAERKKNAPPPPEVDYPWVGWSADVTPIKPRLWERLEDTEVDFKDGAPRIGGKVLVPGFAPDSARIVAVTEAYVLIRFSGPMLPKGCEEAYRWLWVTGPNYGRLSKAFGACTATDEVEVTWDGARIDATLTPESGVPSTFRIFPGRNDTSRALSVSVQSGPSVEIPLPEEEDWKGIERRAAEERRQAEEAEAKRAREEKKRQRAEAIAARRQPASPTGALDGGNFFDILALEPVQSAIRAEDNGADILELFDSSFDTVTRLPENRRVQDVYIGVTCGPDGCRELLSVLFYDSRAKTALGFLFAGFGAVPFGNAHTLDKALLDAEIERAMGYLKEE</sequence>
<organism evidence="2 3">
    <name type="scientific">Roseovarius bejariae</name>
    <dbReference type="NCBI Taxonomy" id="2576383"/>
    <lineage>
        <taxon>Bacteria</taxon>
        <taxon>Pseudomonadati</taxon>
        <taxon>Pseudomonadota</taxon>
        <taxon>Alphaproteobacteria</taxon>
        <taxon>Rhodobacterales</taxon>
        <taxon>Roseobacteraceae</taxon>
        <taxon>Roseovarius</taxon>
    </lineage>
</organism>
<gene>
    <name evidence="2" type="ORF">FDP25_11100</name>
</gene>
<evidence type="ECO:0000313" key="3">
    <source>
        <dbReference type="Proteomes" id="UP000564704"/>
    </source>
</evidence>
<dbReference type="EMBL" id="SZWE01000001">
    <property type="protein sequence ID" value="MRU15974.1"/>
    <property type="molecule type" value="Genomic_DNA"/>
</dbReference>
<keyword evidence="3" id="KW-1185">Reference proteome</keyword>
<accession>A0A844D168</accession>
<comment type="caution">
    <text evidence="2">The sequence shown here is derived from an EMBL/GenBank/DDBJ whole genome shotgun (WGS) entry which is preliminary data.</text>
</comment>